<keyword evidence="2" id="KW-0378">Hydrolase</keyword>
<dbReference type="GO" id="GO:0005737">
    <property type="term" value="C:cytoplasm"/>
    <property type="evidence" value="ECO:0007669"/>
    <property type="project" value="TreeGrafter"/>
</dbReference>
<dbReference type="EMBL" id="JAAMPI010000138">
    <property type="protein sequence ID" value="KAF4635148.1"/>
    <property type="molecule type" value="Genomic_DNA"/>
</dbReference>
<name>A0A8H4RTK1_9HELO</name>
<dbReference type="Proteomes" id="UP000566819">
    <property type="component" value="Unassembled WGS sequence"/>
</dbReference>
<keyword evidence="4" id="KW-1185">Reference proteome</keyword>
<comment type="caution">
    <text evidence="3">The sequence shown here is derived from an EMBL/GenBank/DDBJ whole genome shotgun (WGS) entry which is preliminary data.</text>
</comment>
<proteinExistence type="predicted"/>
<dbReference type="Pfam" id="PF03571">
    <property type="entry name" value="Peptidase_M49"/>
    <property type="match status" value="2"/>
</dbReference>
<dbReference type="OrthoDB" id="4365260at2759"/>
<dbReference type="AlphaFoldDB" id="A0A8H4RTK1"/>
<protein>
    <submittedName>
        <fullName evidence="3">Uncharacterized protein</fullName>
    </submittedName>
</protein>
<dbReference type="PANTHER" id="PTHR23422:SF11">
    <property type="entry name" value="DIPEPTIDYL PEPTIDASE 3"/>
    <property type="match status" value="1"/>
</dbReference>
<evidence type="ECO:0000256" key="1">
    <source>
        <dbReference type="ARBA" id="ARBA00022723"/>
    </source>
</evidence>
<dbReference type="GO" id="GO:0046872">
    <property type="term" value="F:metal ion binding"/>
    <property type="evidence" value="ECO:0007669"/>
    <property type="project" value="UniProtKB-KW"/>
</dbReference>
<organism evidence="3 4">
    <name type="scientific">Cudoniella acicularis</name>
    <dbReference type="NCBI Taxonomy" id="354080"/>
    <lineage>
        <taxon>Eukaryota</taxon>
        <taxon>Fungi</taxon>
        <taxon>Dikarya</taxon>
        <taxon>Ascomycota</taxon>
        <taxon>Pezizomycotina</taxon>
        <taxon>Leotiomycetes</taxon>
        <taxon>Helotiales</taxon>
        <taxon>Tricladiaceae</taxon>
        <taxon>Cudoniella</taxon>
    </lineage>
</organism>
<dbReference type="InterPro" id="IPR039461">
    <property type="entry name" value="Peptidase_M49"/>
</dbReference>
<gene>
    <name evidence="3" type="ORF">G7Y89_g2947</name>
</gene>
<evidence type="ECO:0000313" key="4">
    <source>
        <dbReference type="Proteomes" id="UP000566819"/>
    </source>
</evidence>
<keyword evidence="1" id="KW-0479">Metal-binding</keyword>
<evidence type="ECO:0000313" key="3">
    <source>
        <dbReference type="EMBL" id="KAF4635148.1"/>
    </source>
</evidence>
<dbReference type="GO" id="GO:0008239">
    <property type="term" value="F:dipeptidyl-peptidase activity"/>
    <property type="evidence" value="ECO:0007669"/>
    <property type="project" value="TreeGrafter"/>
</dbReference>
<sequence length="469" mass="52802">MLPENLLADIQPPICVILSREAFDGLDDEDHIRTDLDLVLDFAARFFANLGNYRSQGDTKFIPRIERDSFEQLSQYTHSTHSQYSLTVLTHRTHSKFLEVAEKLYATVPNRLGYPDDDDAASGYYPGSATITKELSITQHAMQDHNMLPENTRVLKDLVPTDTASPAEQYILLVASSLIPSPSPSSDEISLDLPGNPRLKIQRGDYSPAFGAVIDKLESAKTHTEEPLRNEMICQLIEAFSSGNHFKFKEAQKDLVRGVNPNVEVIIGIIETYQDPHGIRGEWEGIVAVLPWNGTNVGLPNNQKSAFEPVNFRKPDFTSLDRRGSGQLFIESEPGVYNFDINDPPLNPVTHGPISNWYRPDRTWSSVFRSHANAIEECRADGVVLILLTHELVLEIFGYTDISNNTAEDIMYAGWLYFVYGAVKGLISWNPKTRGQYALILCMMKADASFFEIERISDNLAIVMIERRF</sequence>
<reference evidence="3 4" key="1">
    <citation type="submission" date="2020-03" db="EMBL/GenBank/DDBJ databases">
        <title>Draft Genome Sequence of Cudoniella acicularis.</title>
        <authorList>
            <person name="Buettner E."/>
            <person name="Kellner H."/>
        </authorList>
    </citation>
    <scope>NUCLEOTIDE SEQUENCE [LARGE SCALE GENOMIC DNA]</scope>
    <source>
        <strain evidence="3 4">DSM 108380</strain>
    </source>
</reference>
<accession>A0A8H4RTK1</accession>
<evidence type="ECO:0000256" key="2">
    <source>
        <dbReference type="ARBA" id="ARBA00022801"/>
    </source>
</evidence>
<dbReference type="PANTHER" id="PTHR23422">
    <property type="entry name" value="DIPEPTIDYL PEPTIDASE III-RELATED"/>
    <property type="match status" value="1"/>
</dbReference>
<dbReference type="Gene3D" id="3.30.540.30">
    <property type="match status" value="1"/>
</dbReference>